<dbReference type="GeneID" id="85351500"/>
<organism evidence="1 2">
    <name type="scientific">Armillaria tabescens</name>
    <name type="common">Ringless honey mushroom</name>
    <name type="synonym">Agaricus tabescens</name>
    <dbReference type="NCBI Taxonomy" id="1929756"/>
    <lineage>
        <taxon>Eukaryota</taxon>
        <taxon>Fungi</taxon>
        <taxon>Dikarya</taxon>
        <taxon>Basidiomycota</taxon>
        <taxon>Agaricomycotina</taxon>
        <taxon>Agaricomycetes</taxon>
        <taxon>Agaricomycetidae</taxon>
        <taxon>Agaricales</taxon>
        <taxon>Marasmiineae</taxon>
        <taxon>Physalacriaceae</taxon>
        <taxon>Desarmillaria</taxon>
    </lineage>
</organism>
<dbReference type="Proteomes" id="UP001175211">
    <property type="component" value="Unassembled WGS sequence"/>
</dbReference>
<evidence type="ECO:0000313" key="1">
    <source>
        <dbReference type="EMBL" id="KAK0447042.1"/>
    </source>
</evidence>
<sequence>MSSSSTTVCPDVGPYKGKITHRSWAQLPEELVRQIATFYILDMSSNRTYPTMWDFRELWHARMAYTAIRDGMELERIMAVCPQWLKSREYEFSLTLDAPSSILGPLGRHEDL</sequence>
<gene>
    <name evidence="1" type="ORF">EV420DRAFT_1276306</name>
</gene>
<dbReference type="EMBL" id="JAUEPS010000045">
    <property type="protein sequence ID" value="KAK0447042.1"/>
    <property type="molecule type" value="Genomic_DNA"/>
</dbReference>
<proteinExistence type="predicted"/>
<accession>A0AA39JR87</accession>
<protein>
    <submittedName>
        <fullName evidence="1">Uncharacterized protein</fullName>
    </submittedName>
</protein>
<comment type="caution">
    <text evidence="1">The sequence shown here is derived from an EMBL/GenBank/DDBJ whole genome shotgun (WGS) entry which is preliminary data.</text>
</comment>
<name>A0AA39JR87_ARMTA</name>
<dbReference type="RefSeq" id="XP_060326067.1">
    <property type="nucleotide sequence ID" value="XM_060467952.1"/>
</dbReference>
<keyword evidence="2" id="KW-1185">Reference proteome</keyword>
<reference evidence="1" key="1">
    <citation type="submission" date="2023-06" db="EMBL/GenBank/DDBJ databases">
        <authorList>
            <consortium name="Lawrence Berkeley National Laboratory"/>
            <person name="Ahrendt S."/>
            <person name="Sahu N."/>
            <person name="Indic B."/>
            <person name="Wong-Bajracharya J."/>
            <person name="Merenyi Z."/>
            <person name="Ke H.-M."/>
            <person name="Monk M."/>
            <person name="Kocsube S."/>
            <person name="Drula E."/>
            <person name="Lipzen A."/>
            <person name="Balint B."/>
            <person name="Henrissat B."/>
            <person name="Andreopoulos B."/>
            <person name="Martin F.M."/>
            <person name="Harder C.B."/>
            <person name="Rigling D."/>
            <person name="Ford K.L."/>
            <person name="Foster G.D."/>
            <person name="Pangilinan J."/>
            <person name="Papanicolaou A."/>
            <person name="Barry K."/>
            <person name="LaButti K."/>
            <person name="Viragh M."/>
            <person name="Koriabine M."/>
            <person name="Yan M."/>
            <person name="Riley R."/>
            <person name="Champramary S."/>
            <person name="Plett K.L."/>
            <person name="Tsai I.J."/>
            <person name="Slot J."/>
            <person name="Sipos G."/>
            <person name="Plett J."/>
            <person name="Nagy L.G."/>
            <person name="Grigoriev I.V."/>
        </authorList>
    </citation>
    <scope>NUCLEOTIDE SEQUENCE</scope>
    <source>
        <strain evidence="1">CCBAS 213</strain>
    </source>
</reference>
<evidence type="ECO:0000313" key="2">
    <source>
        <dbReference type="Proteomes" id="UP001175211"/>
    </source>
</evidence>
<dbReference type="AlphaFoldDB" id="A0AA39JR87"/>